<organism evidence="1 2">
    <name type="scientific">Corchorus olitorius</name>
    <dbReference type="NCBI Taxonomy" id="93759"/>
    <lineage>
        <taxon>Eukaryota</taxon>
        <taxon>Viridiplantae</taxon>
        <taxon>Streptophyta</taxon>
        <taxon>Embryophyta</taxon>
        <taxon>Tracheophyta</taxon>
        <taxon>Spermatophyta</taxon>
        <taxon>Magnoliopsida</taxon>
        <taxon>eudicotyledons</taxon>
        <taxon>Gunneridae</taxon>
        <taxon>Pentapetalae</taxon>
        <taxon>rosids</taxon>
        <taxon>malvids</taxon>
        <taxon>Malvales</taxon>
        <taxon>Malvaceae</taxon>
        <taxon>Grewioideae</taxon>
        <taxon>Apeibeae</taxon>
        <taxon>Corchorus</taxon>
    </lineage>
</organism>
<evidence type="ECO:0000313" key="1">
    <source>
        <dbReference type="EMBL" id="OMO56644.1"/>
    </source>
</evidence>
<evidence type="ECO:0000313" key="2">
    <source>
        <dbReference type="Proteomes" id="UP000187203"/>
    </source>
</evidence>
<dbReference type="AlphaFoldDB" id="A0A1R3GEY5"/>
<proteinExistence type="predicted"/>
<name>A0A1R3GEY5_9ROSI</name>
<keyword evidence="2" id="KW-1185">Reference proteome</keyword>
<dbReference type="EMBL" id="AWUE01022713">
    <property type="protein sequence ID" value="OMO56644.1"/>
    <property type="molecule type" value="Genomic_DNA"/>
</dbReference>
<reference evidence="2" key="1">
    <citation type="submission" date="2013-09" db="EMBL/GenBank/DDBJ databases">
        <title>Corchorus olitorius genome sequencing.</title>
        <authorList>
            <person name="Alam M."/>
            <person name="Haque M.S."/>
            <person name="Islam M.S."/>
            <person name="Emdad E.M."/>
            <person name="Islam M.M."/>
            <person name="Ahmed B."/>
            <person name="Halim A."/>
            <person name="Hossen Q.M.M."/>
            <person name="Hossain M.Z."/>
            <person name="Ahmed R."/>
            <person name="Khan M.M."/>
            <person name="Islam R."/>
            <person name="Rashid M.M."/>
            <person name="Khan S.A."/>
            <person name="Rahman M.S."/>
            <person name="Alam M."/>
            <person name="Yahiya A.S."/>
            <person name="Khan M.S."/>
            <person name="Azam M.S."/>
            <person name="Haque T."/>
            <person name="Lashkar M.Z.H."/>
            <person name="Akhand A.I."/>
            <person name="Morshed G."/>
            <person name="Roy S."/>
            <person name="Uddin K.S."/>
            <person name="Rabeya T."/>
            <person name="Hossain A.S."/>
            <person name="Chowdhury A."/>
            <person name="Snigdha A.R."/>
            <person name="Mortoza M.S."/>
            <person name="Matin S.A."/>
            <person name="Hoque S.M.E."/>
            <person name="Islam M.K."/>
            <person name="Roy D.K."/>
            <person name="Haider R."/>
            <person name="Moosa M.M."/>
            <person name="Elias S.M."/>
            <person name="Hasan A.M."/>
            <person name="Jahan S."/>
            <person name="Shafiuddin M."/>
            <person name="Mahmood N."/>
            <person name="Shommy N.S."/>
        </authorList>
    </citation>
    <scope>NUCLEOTIDE SEQUENCE [LARGE SCALE GENOMIC DNA]</scope>
    <source>
        <strain evidence="2">cv. O-4</strain>
    </source>
</reference>
<accession>A0A1R3GEY5</accession>
<sequence>MAEPSCEFIKEVKRKAMVVESSGGSELTAPPNNTGR</sequence>
<comment type="caution">
    <text evidence="1">The sequence shown here is derived from an EMBL/GenBank/DDBJ whole genome shotgun (WGS) entry which is preliminary data.</text>
</comment>
<protein>
    <submittedName>
        <fullName evidence="1">Uncharacterized protein</fullName>
    </submittedName>
</protein>
<dbReference type="Proteomes" id="UP000187203">
    <property type="component" value="Unassembled WGS sequence"/>
</dbReference>
<gene>
    <name evidence="1" type="ORF">COLO4_35589</name>
</gene>